<keyword evidence="12" id="KW-1185">Reference proteome</keyword>
<dbReference type="PROSITE" id="PS50106">
    <property type="entry name" value="PDZ"/>
    <property type="match status" value="1"/>
</dbReference>
<dbReference type="GO" id="GO:0005783">
    <property type="term" value="C:endoplasmic reticulum"/>
    <property type="evidence" value="ECO:0007669"/>
    <property type="project" value="UniProtKB-SubCell"/>
</dbReference>
<name>A0AAD5LI72_PYTIN</name>
<dbReference type="PRINTS" id="PR00834">
    <property type="entry name" value="PROTEASES2C"/>
</dbReference>
<dbReference type="Proteomes" id="UP001209570">
    <property type="component" value="Unassembled WGS sequence"/>
</dbReference>
<dbReference type="Gene3D" id="2.40.10.120">
    <property type="match status" value="1"/>
</dbReference>
<dbReference type="InterPro" id="IPR001478">
    <property type="entry name" value="PDZ"/>
</dbReference>
<evidence type="ECO:0000259" key="10">
    <source>
        <dbReference type="PROSITE" id="PS50106"/>
    </source>
</evidence>
<dbReference type="SUPFAM" id="SSF64356">
    <property type="entry name" value="SNARE-like"/>
    <property type="match status" value="1"/>
</dbReference>
<evidence type="ECO:0000313" key="12">
    <source>
        <dbReference type="Proteomes" id="UP001209570"/>
    </source>
</evidence>
<dbReference type="InterPro" id="IPR007233">
    <property type="entry name" value="TRAPPC"/>
</dbReference>
<protein>
    <recommendedName>
        <fullName evidence="10">PDZ domain-containing protein</fullName>
    </recommendedName>
</protein>
<comment type="subcellular location">
    <subcellularLocation>
        <location evidence="1">Endoplasmic reticulum</location>
    </subcellularLocation>
    <subcellularLocation>
        <location evidence="2">Golgi apparatus</location>
    </subcellularLocation>
</comment>
<evidence type="ECO:0000313" key="11">
    <source>
        <dbReference type="EMBL" id="KAJ0399797.1"/>
    </source>
</evidence>
<keyword evidence="5" id="KW-0645">Protease</keyword>
<dbReference type="Pfam" id="PF17820">
    <property type="entry name" value="PDZ_6"/>
    <property type="match status" value="1"/>
</dbReference>
<keyword evidence="9" id="KW-0333">Golgi apparatus</keyword>
<dbReference type="Pfam" id="PF13365">
    <property type="entry name" value="Trypsin_2"/>
    <property type="match status" value="1"/>
</dbReference>
<accession>A0AAD5LI72</accession>
<dbReference type="CDD" id="cd14855">
    <property type="entry name" value="TRAPPC1_MUM2"/>
    <property type="match status" value="1"/>
</dbReference>
<evidence type="ECO:0000256" key="2">
    <source>
        <dbReference type="ARBA" id="ARBA00004555"/>
    </source>
</evidence>
<dbReference type="InterPro" id="IPR036034">
    <property type="entry name" value="PDZ_sf"/>
</dbReference>
<dbReference type="SMART" id="SM00228">
    <property type="entry name" value="PDZ"/>
    <property type="match status" value="1"/>
</dbReference>
<dbReference type="EMBL" id="JAKCXM010000171">
    <property type="protein sequence ID" value="KAJ0399797.1"/>
    <property type="molecule type" value="Genomic_DNA"/>
</dbReference>
<keyword evidence="8" id="KW-0931">ER-Golgi transport</keyword>
<evidence type="ECO:0000256" key="7">
    <source>
        <dbReference type="ARBA" id="ARBA00022824"/>
    </source>
</evidence>
<gene>
    <name evidence="11" type="ORF">P43SY_002942</name>
</gene>
<comment type="caution">
    <text evidence="11">The sequence shown here is derived from an EMBL/GenBank/DDBJ whole genome shotgun (WGS) entry which is preliminary data.</text>
</comment>
<dbReference type="GO" id="GO:0006508">
    <property type="term" value="P:proteolysis"/>
    <property type="evidence" value="ECO:0007669"/>
    <property type="project" value="UniProtKB-KW"/>
</dbReference>
<evidence type="ECO:0000256" key="5">
    <source>
        <dbReference type="ARBA" id="ARBA00022670"/>
    </source>
</evidence>
<keyword evidence="4" id="KW-0813">Transport</keyword>
<dbReference type="GO" id="GO:0005794">
    <property type="term" value="C:Golgi apparatus"/>
    <property type="evidence" value="ECO:0007669"/>
    <property type="project" value="UniProtKB-SubCell"/>
</dbReference>
<dbReference type="InterPro" id="IPR041489">
    <property type="entry name" value="PDZ_6"/>
</dbReference>
<dbReference type="SUPFAM" id="SSF50156">
    <property type="entry name" value="PDZ domain-like"/>
    <property type="match status" value="1"/>
</dbReference>
<dbReference type="SUPFAM" id="SSF50494">
    <property type="entry name" value="Trypsin-like serine proteases"/>
    <property type="match status" value="1"/>
</dbReference>
<evidence type="ECO:0000256" key="8">
    <source>
        <dbReference type="ARBA" id="ARBA00022892"/>
    </source>
</evidence>
<keyword evidence="7" id="KW-0256">Endoplasmic reticulum</keyword>
<reference evidence="11" key="1">
    <citation type="submission" date="2021-12" db="EMBL/GenBank/DDBJ databases">
        <title>Prjna785345.</title>
        <authorList>
            <person name="Rujirawat T."/>
            <person name="Krajaejun T."/>
        </authorList>
    </citation>
    <scope>NUCLEOTIDE SEQUENCE</scope>
    <source>
        <strain evidence="11">Pi057C3</strain>
    </source>
</reference>
<dbReference type="SMART" id="SM01399">
    <property type="entry name" value="Sybindin"/>
    <property type="match status" value="1"/>
</dbReference>
<evidence type="ECO:0000256" key="4">
    <source>
        <dbReference type="ARBA" id="ARBA00022448"/>
    </source>
</evidence>
<evidence type="ECO:0000256" key="6">
    <source>
        <dbReference type="ARBA" id="ARBA00022801"/>
    </source>
</evidence>
<dbReference type="AlphaFoldDB" id="A0AAD5LI72"/>
<dbReference type="InterPro" id="IPR001940">
    <property type="entry name" value="Peptidase_S1C"/>
</dbReference>
<feature type="domain" description="PDZ" evidence="10">
    <location>
        <begin position="359"/>
        <end position="427"/>
    </location>
</feature>
<dbReference type="PANTHER" id="PTHR22939:SF125">
    <property type="entry name" value="PROTEASE DO-LIKE 14-RELATED"/>
    <property type="match status" value="1"/>
</dbReference>
<dbReference type="GO" id="GO:0030008">
    <property type="term" value="C:TRAPP complex"/>
    <property type="evidence" value="ECO:0007669"/>
    <property type="project" value="InterPro"/>
</dbReference>
<dbReference type="PANTHER" id="PTHR22939">
    <property type="entry name" value="SERINE PROTEASE FAMILY S1C HTRA-RELATED"/>
    <property type="match status" value="1"/>
</dbReference>
<proteinExistence type="inferred from homology"/>
<sequence length="475" mass="52355">MIFSISIYSRSGSCLFHEKWNVANTKAITYEDPEEEKRLLFGLIFSLKEFVFKVTPSSTQVGDHHDPTPSPASEGLQRFQTNSYTCHHYETPSGLRFILMTDNHAGDLSSVLRHIYSQLYLDYVVNNPLCDVHTSKTINSQLFRDQVMELLLGCLKANYHMSSSVNLARSLISRLPLPSRCRRYFSSNGSGFIISPKGLVVTNAHVVARCNRYSKIQITFADGSKFPASIHSTDPLSDIAILQIESPDSRTWPTIKLGVSSELRPGEWVCALGSPFSLQNSVSAGIISAVARHSSELGFPQKGGEYIQTDAAINSGNSGGPLINLDGEVIGINTMKVDGSVGISFAIPIDTAVQVIDQLMKHKKVVRAYIGMQMINFNSRELREISRLFPDTHEGVIVKSVVPGSPAYKGGLLPGDVIVAFDGKCVKTTKDILTSVGYTIGRKIEVRVKRRGEAKERTLYVVTEPIPEQLFPRNG</sequence>
<organism evidence="11 12">
    <name type="scientific">Pythium insidiosum</name>
    <name type="common">Pythiosis disease agent</name>
    <dbReference type="NCBI Taxonomy" id="114742"/>
    <lineage>
        <taxon>Eukaryota</taxon>
        <taxon>Sar</taxon>
        <taxon>Stramenopiles</taxon>
        <taxon>Oomycota</taxon>
        <taxon>Peronosporomycetes</taxon>
        <taxon>Pythiales</taxon>
        <taxon>Pythiaceae</taxon>
        <taxon>Pythium</taxon>
    </lineage>
</organism>
<evidence type="ECO:0000256" key="3">
    <source>
        <dbReference type="ARBA" id="ARBA00010541"/>
    </source>
</evidence>
<dbReference type="Gene3D" id="3.30.450.70">
    <property type="match status" value="1"/>
</dbReference>
<dbReference type="InterPro" id="IPR009003">
    <property type="entry name" value="Peptidase_S1_PA"/>
</dbReference>
<dbReference type="GO" id="GO:0004252">
    <property type="term" value="F:serine-type endopeptidase activity"/>
    <property type="evidence" value="ECO:0007669"/>
    <property type="project" value="InterPro"/>
</dbReference>
<dbReference type="Gene3D" id="2.30.42.10">
    <property type="match status" value="1"/>
</dbReference>
<evidence type="ECO:0000256" key="1">
    <source>
        <dbReference type="ARBA" id="ARBA00004240"/>
    </source>
</evidence>
<evidence type="ECO:0000256" key="9">
    <source>
        <dbReference type="ARBA" id="ARBA00023034"/>
    </source>
</evidence>
<keyword evidence="6" id="KW-0378">Hydrolase</keyword>
<comment type="similarity">
    <text evidence="3">Belongs to the peptidase S1C family.</text>
</comment>
<dbReference type="InterPro" id="IPR011012">
    <property type="entry name" value="Longin-like_dom_sf"/>
</dbReference>
<dbReference type="GO" id="GO:0016192">
    <property type="term" value="P:vesicle-mediated transport"/>
    <property type="evidence" value="ECO:0007669"/>
    <property type="project" value="UniProtKB-KW"/>
</dbReference>
<dbReference type="Pfam" id="PF04099">
    <property type="entry name" value="Sybindin"/>
    <property type="match status" value="1"/>
</dbReference>